<dbReference type="SUPFAM" id="SSF56300">
    <property type="entry name" value="Metallo-dependent phosphatases"/>
    <property type="match status" value="1"/>
</dbReference>
<dbReference type="InterPro" id="IPR050535">
    <property type="entry name" value="DNA_Repair-Maintenance_Comp"/>
</dbReference>
<comment type="caution">
    <text evidence="6">The sequence shown here is derived from an EMBL/GenBank/DDBJ whole genome shotgun (WGS) entry which is preliminary data.</text>
</comment>
<keyword evidence="7" id="KW-1185">Reference proteome</keyword>
<dbReference type="Gene3D" id="3.60.21.10">
    <property type="match status" value="1"/>
</dbReference>
<comment type="subunit">
    <text evidence="4">Heterodimer of SbcC and SbcD.</text>
</comment>
<dbReference type="InterPro" id="IPR029052">
    <property type="entry name" value="Metallo-depent_PP-like"/>
</dbReference>
<dbReference type="GO" id="GO:0004527">
    <property type="term" value="F:exonuclease activity"/>
    <property type="evidence" value="ECO:0007669"/>
    <property type="project" value="UniProtKB-KW"/>
</dbReference>
<keyword evidence="4" id="KW-0255">Endonuclease</keyword>
<accession>A0ABP9DIK1</accession>
<feature type="domain" description="Calcineurin-like phosphoesterase" evidence="5">
    <location>
        <begin position="2"/>
        <end position="235"/>
    </location>
</feature>
<dbReference type="EMBL" id="BAABJX010000052">
    <property type="protein sequence ID" value="GAA4845891.1"/>
    <property type="molecule type" value="Genomic_DNA"/>
</dbReference>
<evidence type="ECO:0000256" key="4">
    <source>
        <dbReference type="RuleBase" id="RU363069"/>
    </source>
</evidence>
<dbReference type="CDD" id="cd00840">
    <property type="entry name" value="MPP_Mre11_N"/>
    <property type="match status" value="1"/>
</dbReference>
<evidence type="ECO:0000256" key="3">
    <source>
        <dbReference type="ARBA" id="ARBA00022839"/>
    </source>
</evidence>
<keyword evidence="4" id="KW-0233">DNA recombination</keyword>
<dbReference type="NCBIfam" id="TIGR00619">
    <property type="entry name" value="sbcd"/>
    <property type="match status" value="1"/>
</dbReference>
<evidence type="ECO:0000313" key="6">
    <source>
        <dbReference type="EMBL" id="GAA4845891.1"/>
    </source>
</evidence>
<dbReference type="InterPro" id="IPR004843">
    <property type="entry name" value="Calcineurin-like_PHP"/>
</dbReference>
<evidence type="ECO:0000256" key="1">
    <source>
        <dbReference type="ARBA" id="ARBA00022722"/>
    </source>
</evidence>
<dbReference type="Proteomes" id="UP001500298">
    <property type="component" value="Unassembled WGS sequence"/>
</dbReference>
<evidence type="ECO:0000313" key="7">
    <source>
        <dbReference type="Proteomes" id="UP001500298"/>
    </source>
</evidence>
<dbReference type="Pfam" id="PF00149">
    <property type="entry name" value="Metallophos"/>
    <property type="match status" value="1"/>
</dbReference>
<proteinExistence type="inferred from homology"/>
<dbReference type="RefSeq" id="WP_345373855.1">
    <property type="nucleotide sequence ID" value="NZ_BAABJX010000052.1"/>
</dbReference>
<reference evidence="7" key="1">
    <citation type="journal article" date="2019" name="Int. J. Syst. Evol. Microbiol.">
        <title>The Global Catalogue of Microorganisms (GCM) 10K type strain sequencing project: providing services to taxonomists for standard genome sequencing and annotation.</title>
        <authorList>
            <consortium name="The Broad Institute Genomics Platform"/>
            <consortium name="The Broad Institute Genome Sequencing Center for Infectious Disease"/>
            <person name="Wu L."/>
            <person name="Ma J."/>
        </authorList>
    </citation>
    <scope>NUCLEOTIDE SEQUENCE [LARGE SCALE GENOMIC DNA]</scope>
    <source>
        <strain evidence="7">JCM 18326</strain>
    </source>
</reference>
<protein>
    <recommendedName>
        <fullName evidence="4">Nuclease SbcCD subunit D</fullName>
    </recommendedName>
</protein>
<gene>
    <name evidence="4 6" type="primary">sbcD</name>
    <name evidence="6" type="ORF">GCM10023331_33340</name>
</gene>
<dbReference type="InterPro" id="IPR041796">
    <property type="entry name" value="Mre11_N"/>
</dbReference>
<name>A0ABP9DIK1_9BACT</name>
<comment type="function">
    <text evidence="4">SbcCD cleaves DNA hairpin structures. These structures can inhibit DNA replication and are intermediates in certain DNA recombination reactions. The complex acts as a 3'-&gt;5' double strand exonuclease that can open hairpins. It also has a 5' single-strand endonuclease activity.</text>
</comment>
<dbReference type="InterPro" id="IPR004593">
    <property type="entry name" value="SbcD"/>
</dbReference>
<keyword evidence="2 4" id="KW-0378">Hydrolase</keyword>
<dbReference type="PANTHER" id="PTHR30337:SF0">
    <property type="entry name" value="NUCLEASE SBCCD SUBUNIT D"/>
    <property type="match status" value="1"/>
</dbReference>
<keyword evidence="1 4" id="KW-0540">Nuclease</keyword>
<sequence length="415" mass="47443">MLKILHTADWHLGKRLHKHDLLSDQLHFLNFLETYLLEQKIDVLLVSGDIFDTAYPPLSALEAYNNHLAQLFKQEYPRYVIITDGNHDGRTTLKVPKQLLASLNTTVVCELDEERGNHLIPITNTDGTLAAYVVAVPFLRELDLRKSVLIEGEVDRLQAIRQGIQGVYQQLAEEVEQVTKERTIPVVATGHLYVQGAEAADSDAERPVQIGHQAGVQTEVFSEAFDYVALGHIHKAQQLKGNTDIRYSGSPYPLSFSERNYTHQMWLLHVGASAVEKVESVLLPIARRFKQFNGTFEQVKEKVTVYAAQTDSLFTDLLALQIEEEAYDPSLRYTIDQWRMELHEQTETVQIVKYSLHFQQETQNAAELLKGERIKQEDFNAQKVFEARLQDEVSMPEDEKEILREAFMQLLEQNG</sequence>
<evidence type="ECO:0000256" key="2">
    <source>
        <dbReference type="ARBA" id="ARBA00022801"/>
    </source>
</evidence>
<dbReference type="PANTHER" id="PTHR30337">
    <property type="entry name" value="COMPONENT OF ATP-DEPENDENT DSDNA EXONUCLEASE"/>
    <property type="match status" value="1"/>
</dbReference>
<comment type="similarity">
    <text evidence="4">Belongs to the SbcD family.</text>
</comment>
<organism evidence="6 7">
    <name type="scientific">Algivirga pacifica</name>
    <dbReference type="NCBI Taxonomy" id="1162670"/>
    <lineage>
        <taxon>Bacteria</taxon>
        <taxon>Pseudomonadati</taxon>
        <taxon>Bacteroidota</taxon>
        <taxon>Cytophagia</taxon>
        <taxon>Cytophagales</taxon>
        <taxon>Flammeovirgaceae</taxon>
        <taxon>Algivirga</taxon>
    </lineage>
</organism>
<evidence type="ECO:0000259" key="5">
    <source>
        <dbReference type="Pfam" id="PF00149"/>
    </source>
</evidence>
<keyword evidence="4" id="KW-0235">DNA replication</keyword>
<keyword evidence="3 4" id="KW-0269">Exonuclease</keyword>